<dbReference type="AlphaFoldDB" id="A0A0U1L2F8"/>
<gene>
    <name evidence="1" type="ORF">SpAn4DRAFT_0329</name>
</gene>
<dbReference type="Proteomes" id="UP000049855">
    <property type="component" value="Unassembled WGS sequence"/>
</dbReference>
<evidence type="ECO:0000313" key="2">
    <source>
        <dbReference type="Proteomes" id="UP000049855"/>
    </source>
</evidence>
<dbReference type="EMBL" id="CTRP01000014">
    <property type="protein sequence ID" value="CQR73867.1"/>
    <property type="molecule type" value="Genomic_DNA"/>
</dbReference>
<protein>
    <submittedName>
        <fullName evidence="1">Uncharacterized protein</fullName>
    </submittedName>
</protein>
<evidence type="ECO:0000313" key="1">
    <source>
        <dbReference type="EMBL" id="CQR73867.1"/>
    </source>
</evidence>
<organism evidence="1 2">
    <name type="scientific">Sporomusa ovata</name>
    <dbReference type="NCBI Taxonomy" id="2378"/>
    <lineage>
        <taxon>Bacteria</taxon>
        <taxon>Bacillati</taxon>
        <taxon>Bacillota</taxon>
        <taxon>Negativicutes</taxon>
        <taxon>Selenomonadales</taxon>
        <taxon>Sporomusaceae</taxon>
        <taxon>Sporomusa</taxon>
    </lineage>
</organism>
<accession>A0A0U1L2F8</accession>
<proteinExistence type="predicted"/>
<sequence>MLRLLDIFSPYISMAAFPLFLHNNFLPYVVHGQVFIMENNSFLYIII</sequence>
<reference evidence="2" key="1">
    <citation type="submission" date="2015-03" db="EMBL/GenBank/DDBJ databases">
        <authorList>
            <person name="Nijsse Bart"/>
        </authorList>
    </citation>
    <scope>NUCLEOTIDE SEQUENCE [LARGE SCALE GENOMIC DNA]</scope>
</reference>
<keyword evidence="2" id="KW-1185">Reference proteome</keyword>
<name>A0A0U1L2F8_9FIRM</name>